<keyword evidence="1" id="KW-0732">Signal</keyword>
<dbReference type="OrthoDB" id="10404851at2759"/>
<protein>
    <submittedName>
        <fullName evidence="2">Uncharacterized protein</fullName>
    </submittedName>
</protein>
<dbReference type="EMBL" id="KZ679269">
    <property type="protein sequence ID" value="PTB36915.1"/>
    <property type="molecule type" value="Genomic_DNA"/>
</dbReference>
<feature type="chain" id="PRO_5015574335" evidence="1">
    <location>
        <begin position="22"/>
        <end position="101"/>
    </location>
</feature>
<keyword evidence="3" id="KW-1185">Reference proteome</keyword>
<reference evidence="2 3" key="1">
    <citation type="submission" date="2016-07" db="EMBL/GenBank/DDBJ databases">
        <title>Multiple horizontal gene transfer events from other fungi enriched the ability of initially mycotrophic Trichoderma (Ascomycota) to feed on dead plant biomass.</title>
        <authorList>
            <consortium name="DOE Joint Genome Institute"/>
            <person name="Aerts A."/>
            <person name="Atanasova L."/>
            <person name="Chenthamara K."/>
            <person name="Zhang J."/>
            <person name="Grujic M."/>
            <person name="Henrissat B."/>
            <person name="Kuo A."/>
            <person name="Salamov A."/>
            <person name="Lipzen A."/>
            <person name="Labutti K."/>
            <person name="Barry K."/>
            <person name="Miao Y."/>
            <person name="Rahimi M.J."/>
            <person name="Shen Q."/>
            <person name="Grigoriev I.V."/>
            <person name="Kubicek C.P."/>
            <person name="Druzhinina I.S."/>
        </authorList>
    </citation>
    <scope>NUCLEOTIDE SEQUENCE [LARGE SCALE GENOMIC DNA]</scope>
    <source>
        <strain evidence="2 3">CBS 433.97</strain>
    </source>
</reference>
<organism evidence="2 3">
    <name type="scientific">Trichoderma asperellum (strain ATCC 204424 / CBS 433.97 / NBRC 101777)</name>
    <dbReference type="NCBI Taxonomy" id="1042311"/>
    <lineage>
        <taxon>Eukaryota</taxon>
        <taxon>Fungi</taxon>
        <taxon>Dikarya</taxon>
        <taxon>Ascomycota</taxon>
        <taxon>Pezizomycotina</taxon>
        <taxon>Sordariomycetes</taxon>
        <taxon>Hypocreomycetidae</taxon>
        <taxon>Hypocreales</taxon>
        <taxon>Hypocreaceae</taxon>
        <taxon>Trichoderma</taxon>
    </lineage>
</organism>
<accession>A0A2T3YWH6</accession>
<feature type="signal peptide" evidence="1">
    <location>
        <begin position="1"/>
        <end position="21"/>
    </location>
</feature>
<evidence type="ECO:0000256" key="1">
    <source>
        <dbReference type="SAM" id="SignalP"/>
    </source>
</evidence>
<dbReference type="AlphaFoldDB" id="A0A2T3YWH6"/>
<sequence>MLSQILVFFYLLACSIFGVQAMPKEAHYLRRHGYLYARIPVPSLRLPRWSRMNEEVQNPNSWPDSRLEEGLAHTNAYVAENQFLEDDMELYRLYDELATPF</sequence>
<evidence type="ECO:0000313" key="2">
    <source>
        <dbReference type="EMBL" id="PTB36915.1"/>
    </source>
</evidence>
<proteinExistence type="predicted"/>
<dbReference type="Proteomes" id="UP000240493">
    <property type="component" value="Unassembled WGS sequence"/>
</dbReference>
<gene>
    <name evidence="2" type="ORF">M441DRAFT_61636</name>
</gene>
<name>A0A2T3YWH6_TRIA4</name>
<evidence type="ECO:0000313" key="3">
    <source>
        <dbReference type="Proteomes" id="UP000240493"/>
    </source>
</evidence>